<dbReference type="CDD" id="cd11537">
    <property type="entry name" value="NTP-PPase_RS21-C6_like"/>
    <property type="match status" value="1"/>
</dbReference>
<protein>
    <recommendedName>
        <fullName evidence="3">MazG nucleotide pyrophosphohydrolase</fullName>
    </recommendedName>
</protein>
<dbReference type="InterPro" id="IPR052555">
    <property type="entry name" value="dCTP_Pyrophosphatase"/>
</dbReference>
<dbReference type="HOGENOM" id="CLU_110454_2_2_7"/>
<keyword evidence="2" id="KW-1185">Reference proteome</keyword>
<dbReference type="GO" id="GO:0047429">
    <property type="term" value="F:nucleoside triphosphate diphosphatase activity"/>
    <property type="evidence" value="ECO:0007669"/>
    <property type="project" value="InterPro"/>
</dbReference>
<dbReference type="PANTHER" id="PTHR46523">
    <property type="entry name" value="DCTP PYROPHOSPHATASE 1"/>
    <property type="match status" value="1"/>
</dbReference>
<dbReference type="SUPFAM" id="SSF101386">
    <property type="entry name" value="all-alpha NTP pyrophosphatases"/>
    <property type="match status" value="1"/>
</dbReference>
<name>D5V4V6_ARCNC</name>
<accession>D5V4V6</accession>
<sequence>MDMNKIKELILKFSKERDWDKFHNPKNLAMALSVETAELVEIFQWLNEDQSLNLDKAKKEHLEEEVADIAVYLLRICYSHNIDLEKAIISKMKKNEIKYPLYDKNGEKIDYGKKN</sequence>
<evidence type="ECO:0000313" key="2">
    <source>
        <dbReference type="Proteomes" id="UP000000939"/>
    </source>
</evidence>
<reference evidence="1 2" key="1">
    <citation type="journal article" date="2010" name="Stand. Genomic Sci.">
        <title>Complete genome sequence of Arcobacter nitrofigilis type strain (CI).</title>
        <authorList>
            <person name="Pati A."/>
            <person name="Gronow S."/>
            <person name="Lapidus A."/>
            <person name="Copeland A."/>
            <person name="Glavina Del Rio T."/>
            <person name="Nolan M."/>
            <person name="Lucas S."/>
            <person name="Tice H."/>
            <person name="Cheng J.F."/>
            <person name="Han C."/>
            <person name="Chertkov O."/>
            <person name="Bruce D."/>
            <person name="Tapia R."/>
            <person name="Goodwin L."/>
            <person name="Pitluck S."/>
            <person name="Liolios K."/>
            <person name="Ivanova N."/>
            <person name="Mavromatis K."/>
            <person name="Chen A."/>
            <person name="Palaniappan K."/>
            <person name="Land M."/>
            <person name="Hauser L."/>
            <person name="Chang Y.J."/>
            <person name="Jeffries C.D."/>
            <person name="Detter J.C."/>
            <person name="Rohde M."/>
            <person name="Goker M."/>
            <person name="Bristow J."/>
            <person name="Eisen J.A."/>
            <person name="Markowitz V."/>
            <person name="Hugenholtz P."/>
            <person name="Klenk H.P."/>
            <person name="Kyrpides N.C."/>
        </authorList>
    </citation>
    <scope>NUCLEOTIDE SEQUENCE [LARGE SCALE GENOMIC DNA]</scope>
    <source>
        <strain evidence="2">ATCC 33309 / DSM 7299 / CCUG 15893 / LMG 7604 / NCTC 12251 / CI</strain>
    </source>
</reference>
<dbReference type="RefSeq" id="WP_013134063.1">
    <property type="nucleotide sequence ID" value="NC_014166.1"/>
</dbReference>
<dbReference type="PANTHER" id="PTHR46523:SF1">
    <property type="entry name" value="DCTP PYROPHOSPHATASE 1"/>
    <property type="match status" value="1"/>
</dbReference>
<dbReference type="Proteomes" id="UP000000939">
    <property type="component" value="Chromosome"/>
</dbReference>
<dbReference type="Pfam" id="PF12643">
    <property type="entry name" value="MazG-like"/>
    <property type="match status" value="1"/>
</dbReference>
<proteinExistence type="predicted"/>
<gene>
    <name evidence="1" type="ordered locus">Arnit_0252</name>
</gene>
<evidence type="ECO:0000313" key="1">
    <source>
        <dbReference type="EMBL" id="ADG91918.1"/>
    </source>
</evidence>
<dbReference type="KEGG" id="ant:Arnit_0252"/>
<evidence type="ECO:0008006" key="3">
    <source>
        <dbReference type="Google" id="ProtNLM"/>
    </source>
</evidence>
<dbReference type="eggNOG" id="COG1694">
    <property type="taxonomic scope" value="Bacteria"/>
</dbReference>
<dbReference type="OrthoDB" id="9791898at2"/>
<dbReference type="GO" id="GO:0009143">
    <property type="term" value="P:nucleoside triphosphate catabolic process"/>
    <property type="evidence" value="ECO:0007669"/>
    <property type="project" value="InterPro"/>
</dbReference>
<dbReference type="EMBL" id="CP001999">
    <property type="protein sequence ID" value="ADG91918.1"/>
    <property type="molecule type" value="Genomic_DNA"/>
</dbReference>
<dbReference type="PIRSF" id="PIRSF029826">
    <property type="entry name" value="UCP029826_pph"/>
    <property type="match status" value="1"/>
</dbReference>
<dbReference type="Gene3D" id="1.10.287.1080">
    <property type="entry name" value="MazG-like"/>
    <property type="match status" value="1"/>
</dbReference>
<dbReference type="AlphaFoldDB" id="D5V4V6"/>
<dbReference type="STRING" id="572480.Arnit_0252"/>
<dbReference type="InterPro" id="IPR025984">
    <property type="entry name" value="DCTPP"/>
</dbReference>
<organism evidence="1 2">
    <name type="scientific">Arcobacter nitrofigilis (strain ATCC 33309 / DSM 7299 / CCUG 15893 / LMG 7604 / NCTC 12251 / CI)</name>
    <name type="common">Campylobacter nitrofigilis</name>
    <dbReference type="NCBI Taxonomy" id="572480"/>
    <lineage>
        <taxon>Bacteria</taxon>
        <taxon>Pseudomonadati</taxon>
        <taxon>Campylobacterota</taxon>
        <taxon>Epsilonproteobacteria</taxon>
        <taxon>Campylobacterales</taxon>
        <taxon>Arcobacteraceae</taxon>
        <taxon>Arcobacter</taxon>
    </lineage>
</organism>